<reference evidence="2 3" key="1">
    <citation type="submission" date="2017-11" db="EMBL/GenBank/DDBJ databases">
        <title>Draft Genome Sequence of Sporolactobacillus inulinus NBRC 111894 Isolated from Koso, a Japanese Sugar-Vegetable Fermented Beverage.</title>
        <authorList>
            <person name="Chiou T.Y."/>
            <person name="Oshima K."/>
            <person name="Suda W."/>
            <person name="Hattori M."/>
            <person name="Takahashi T."/>
        </authorList>
    </citation>
    <scope>NUCLEOTIDE SEQUENCE [LARGE SCALE GENOMIC DNA]</scope>
    <source>
        <strain evidence="2 3">NBRC111894</strain>
    </source>
</reference>
<organism evidence="2 3">
    <name type="scientific">Sporolactobacillus inulinus</name>
    <dbReference type="NCBI Taxonomy" id="2078"/>
    <lineage>
        <taxon>Bacteria</taxon>
        <taxon>Bacillati</taxon>
        <taxon>Bacillota</taxon>
        <taxon>Bacilli</taxon>
        <taxon>Bacillales</taxon>
        <taxon>Sporolactobacillaceae</taxon>
        <taxon>Sporolactobacillus</taxon>
    </lineage>
</organism>
<evidence type="ECO:0000313" key="3">
    <source>
        <dbReference type="Proteomes" id="UP000319716"/>
    </source>
</evidence>
<evidence type="ECO:0000256" key="1">
    <source>
        <dbReference type="SAM" id="Phobius"/>
    </source>
</evidence>
<sequence>MDDGCSKDIAAIFPVSAVFIVTIQVNILIFLKKWERST</sequence>
<keyword evidence="1" id="KW-0812">Transmembrane</keyword>
<dbReference type="EMBL" id="BEXB01000108">
    <property type="protein sequence ID" value="GAY79151.1"/>
    <property type="molecule type" value="Genomic_DNA"/>
</dbReference>
<comment type="caution">
    <text evidence="2">The sequence shown here is derived from an EMBL/GenBank/DDBJ whole genome shotgun (WGS) entry which is preliminary data.</text>
</comment>
<keyword evidence="1" id="KW-0472">Membrane</keyword>
<feature type="transmembrane region" description="Helical" evidence="1">
    <location>
        <begin position="12"/>
        <end position="31"/>
    </location>
</feature>
<keyword evidence="1" id="KW-1133">Transmembrane helix</keyword>
<evidence type="ECO:0000313" key="2">
    <source>
        <dbReference type="EMBL" id="GAY79151.1"/>
    </source>
</evidence>
<proteinExistence type="predicted"/>
<dbReference type="Proteomes" id="UP000319716">
    <property type="component" value="Unassembled WGS sequence"/>
</dbReference>
<name>A0A4Y1ZJH6_9BACL</name>
<protein>
    <submittedName>
        <fullName evidence="2">Uncharacterized protein</fullName>
    </submittedName>
</protein>
<dbReference type="AlphaFoldDB" id="A0A4Y1ZJH6"/>
<accession>A0A4Y1ZJH6</accession>
<gene>
    <name evidence="2" type="ORF">NBRC111894_4705</name>
</gene>